<organism evidence="2 3">
    <name type="scientific">Reticulomyxa filosa</name>
    <dbReference type="NCBI Taxonomy" id="46433"/>
    <lineage>
        <taxon>Eukaryota</taxon>
        <taxon>Sar</taxon>
        <taxon>Rhizaria</taxon>
        <taxon>Retaria</taxon>
        <taxon>Foraminifera</taxon>
        <taxon>Monothalamids</taxon>
        <taxon>Reticulomyxidae</taxon>
        <taxon>Reticulomyxa</taxon>
    </lineage>
</organism>
<dbReference type="Gene3D" id="3.90.550.10">
    <property type="entry name" value="Spore Coat Polysaccharide Biosynthesis Protein SpsA, Chain A"/>
    <property type="match status" value="1"/>
</dbReference>
<gene>
    <name evidence="2" type="ORF">RFI_31657</name>
</gene>
<dbReference type="InterPro" id="IPR029044">
    <property type="entry name" value="Nucleotide-diphossugar_trans"/>
</dbReference>
<comment type="caution">
    <text evidence="2">The sequence shown here is derived from an EMBL/GenBank/DDBJ whole genome shotgun (WGS) entry which is preliminary data.</text>
</comment>
<protein>
    <submittedName>
        <fullName evidence="2">Uncharacterized protein</fullName>
    </submittedName>
</protein>
<keyword evidence="1" id="KW-0812">Transmembrane</keyword>
<name>X6LUX7_RETFI</name>
<reference evidence="2 3" key="1">
    <citation type="journal article" date="2013" name="Curr. Biol.">
        <title>The Genome of the Foraminiferan Reticulomyxa filosa.</title>
        <authorList>
            <person name="Glockner G."/>
            <person name="Hulsmann N."/>
            <person name="Schleicher M."/>
            <person name="Noegel A.A."/>
            <person name="Eichinger L."/>
            <person name="Gallinger C."/>
            <person name="Pawlowski J."/>
            <person name="Sierra R."/>
            <person name="Euteneuer U."/>
            <person name="Pillet L."/>
            <person name="Moustafa A."/>
            <person name="Platzer M."/>
            <person name="Groth M."/>
            <person name="Szafranski K."/>
            <person name="Schliwa M."/>
        </authorList>
    </citation>
    <scope>NUCLEOTIDE SEQUENCE [LARGE SCALE GENOMIC DNA]</scope>
</reference>
<dbReference type="Proteomes" id="UP000023152">
    <property type="component" value="Unassembled WGS sequence"/>
</dbReference>
<dbReference type="GO" id="GO:0016757">
    <property type="term" value="F:glycosyltransferase activity"/>
    <property type="evidence" value="ECO:0007669"/>
    <property type="project" value="InterPro"/>
</dbReference>
<evidence type="ECO:0000313" key="3">
    <source>
        <dbReference type="Proteomes" id="UP000023152"/>
    </source>
</evidence>
<keyword evidence="1" id="KW-1133">Transmembrane helix</keyword>
<sequence>MIFFFCKVFSLTQKQNKKKKNRNEKIKNINLLNPLGYLNSGLLTFILSYLAILLVQKEFVFTRSETTELGSSFRQWTTTKATTYNIEKDKIIELGLQWNENDKDTNKKDVIVLLSDNNWLNATLSAIINIREPSMGNWKDTIVVLGYDISHKRDKYFFRYLKCLNVKFLDITNDELKNEFWHLYFWKSYILLHPYFRKPLELNGIGFEINKIIYLDSDVLSIRSWKSLLSRIDWPSHVYVAWREDYRHQSMYKAVIDLNKYDVQTKADLLKEYPDHPNSKQANVMIFDMQKLPNQQILNQEIKRILQKYEKGFWRHDQSLFNLLFYHNSTDLGFSAFNYPPDQNLLHPQTEYMTLIHTGHDQAIRRKKDGKEIEINRPIF</sequence>
<feature type="transmembrane region" description="Helical" evidence="1">
    <location>
        <begin position="37"/>
        <end position="55"/>
    </location>
</feature>
<dbReference type="InterPro" id="IPR002495">
    <property type="entry name" value="Glyco_trans_8"/>
</dbReference>
<evidence type="ECO:0000256" key="1">
    <source>
        <dbReference type="SAM" id="Phobius"/>
    </source>
</evidence>
<dbReference type="SUPFAM" id="SSF53448">
    <property type="entry name" value="Nucleotide-diphospho-sugar transferases"/>
    <property type="match status" value="1"/>
</dbReference>
<accession>X6LUX7</accession>
<proteinExistence type="predicted"/>
<keyword evidence="3" id="KW-1185">Reference proteome</keyword>
<keyword evidence="1" id="KW-0472">Membrane</keyword>
<dbReference type="AlphaFoldDB" id="X6LUX7"/>
<dbReference type="Pfam" id="PF01501">
    <property type="entry name" value="Glyco_transf_8"/>
    <property type="match status" value="1"/>
</dbReference>
<evidence type="ECO:0000313" key="2">
    <source>
        <dbReference type="EMBL" id="ETO05738.1"/>
    </source>
</evidence>
<dbReference type="EMBL" id="ASPP01027816">
    <property type="protein sequence ID" value="ETO05738.1"/>
    <property type="molecule type" value="Genomic_DNA"/>
</dbReference>